<keyword evidence="2" id="KW-1185">Reference proteome</keyword>
<accession>A0A7T8K106</accession>
<evidence type="ECO:0000313" key="1">
    <source>
        <dbReference type="EMBL" id="QQP42567.1"/>
    </source>
</evidence>
<sequence length="84" mass="9429">MFPCPSPATTKSSPAGRLKGWRGIALSSRLVNKQPEILQRLSVATNNEHHFPDESFFEMLMKCQGSRIEEQRSSLPPTRGTEKT</sequence>
<dbReference type="Proteomes" id="UP000595437">
    <property type="component" value="Chromosome 11"/>
</dbReference>
<dbReference type="EMBL" id="CP045900">
    <property type="protein sequence ID" value="QQP42567.1"/>
    <property type="molecule type" value="Genomic_DNA"/>
</dbReference>
<dbReference type="Pfam" id="PF02188">
    <property type="entry name" value="GoLoco"/>
    <property type="match status" value="1"/>
</dbReference>
<organism evidence="1 2">
    <name type="scientific">Caligus rogercresseyi</name>
    <name type="common">Sea louse</name>
    <dbReference type="NCBI Taxonomy" id="217165"/>
    <lineage>
        <taxon>Eukaryota</taxon>
        <taxon>Metazoa</taxon>
        <taxon>Ecdysozoa</taxon>
        <taxon>Arthropoda</taxon>
        <taxon>Crustacea</taxon>
        <taxon>Multicrustacea</taxon>
        <taxon>Hexanauplia</taxon>
        <taxon>Copepoda</taxon>
        <taxon>Siphonostomatoida</taxon>
        <taxon>Caligidae</taxon>
        <taxon>Caligus</taxon>
    </lineage>
</organism>
<dbReference type="GO" id="GO:0030695">
    <property type="term" value="F:GTPase regulator activity"/>
    <property type="evidence" value="ECO:0007669"/>
    <property type="project" value="InterPro"/>
</dbReference>
<dbReference type="SMART" id="SM00390">
    <property type="entry name" value="GoLoco"/>
    <property type="match status" value="1"/>
</dbReference>
<dbReference type="Gene3D" id="1.25.40.10">
    <property type="entry name" value="Tetratricopeptide repeat domain"/>
    <property type="match status" value="1"/>
</dbReference>
<dbReference type="PROSITE" id="PS50877">
    <property type="entry name" value="GOLOCO"/>
    <property type="match status" value="1"/>
</dbReference>
<dbReference type="OrthoDB" id="286233at2759"/>
<reference evidence="2" key="1">
    <citation type="submission" date="2021-01" db="EMBL/GenBank/DDBJ databases">
        <title>Caligus Genome Assembly.</title>
        <authorList>
            <person name="Gallardo-Escarate C."/>
        </authorList>
    </citation>
    <scope>NUCLEOTIDE SEQUENCE [LARGE SCALE GENOMIC DNA]</scope>
</reference>
<dbReference type="AlphaFoldDB" id="A0A7T8K106"/>
<evidence type="ECO:0000313" key="2">
    <source>
        <dbReference type="Proteomes" id="UP000595437"/>
    </source>
</evidence>
<protein>
    <submittedName>
        <fullName evidence="1">Uncharacterized protein</fullName>
    </submittedName>
</protein>
<dbReference type="InterPro" id="IPR003109">
    <property type="entry name" value="GoLoco_motif"/>
</dbReference>
<name>A0A7T8K106_CALRO</name>
<proteinExistence type="predicted"/>
<dbReference type="InterPro" id="IPR011990">
    <property type="entry name" value="TPR-like_helical_dom_sf"/>
</dbReference>
<gene>
    <name evidence="1" type="ORF">FKW44_017274</name>
</gene>